<feature type="domain" description="Alkaline phosphatase-like protein PglZ N-terminal" evidence="3">
    <location>
        <begin position="13"/>
        <end position="111"/>
    </location>
</feature>
<evidence type="ECO:0000313" key="6">
    <source>
        <dbReference type="Proteomes" id="UP000331127"/>
    </source>
</evidence>
<feature type="region of interest" description="Disordered" evidence="1">
    <location>
        <begin position="774"/>
        <end position="799"/>
    </location>
</feature>
<dbReference type="InterPro" id="IPR058880">
    <property type="entry name" value="PglZ_N"/>
</dbReference>
<dbReference type="Pfam" id="PF25863">
    <property type="entry name" value="PglZ_C"/>
    <property type="match status" value="1"/>
</dbReference>
<dbReference type="SUPFAM" id="SSF53649">
    <property type="entry name" value="Alkaline phosphatase-like"/>
    <property type="match status" value="1"/>
</dbReference>
<organism evidence="5 6">
    <name type="scientific">Acrocarpospora macrocephala</name>
    <dbReference type="NCBI Taxonomy" id="150177"/>
    <lineage>
        <taxon>Bacteria</taxon>
        <taxon>Bacillati</taxon>
        <taxon>Actinomycetota</taxon>
        <taxon>Actinomycetes</taxon>
        <taxon>Streptosporangiales</taxon>
        <taxon>Streptosporangiaceae</taxon>
        <taxon>Acrocarpospora</taxon>
    </lineage>
</organism>
<name>A0A5M3WEX0_9ACTN</name>
<dbReference type="InterPro" id="IPR047992">
    <property type="entry name" value="BREX_PglZ"/>
</dbReference>
<dbReference type="InterPro" id="IPR058882">
    <property type="entry name" value="PglZ_C"/>
</dbReference>
<evidence type="ECO:0000256" key="1">
    <source>
        <dbReference type="SAM" id="MobiDB-lite"/>
    </source>
</evidence>
<dbReference type="Proteomes" id="UP000331127">
    <property type="component" value="Unassembled WGS sequence"/>
</dbReference>
<dbReference type="InterPro" id="IPR058881">
    <property type="entry name" value="PglZ_2nd"/>
</dbReference>
<evidence type="ECO:0000313" key="5">
    <source>
        <dbReference type="EMBL" id="GES07635.1"/>
    </source>
</evidence>
<proteinExistence type="predicted"/>
<dbReference type="NCBIfam" id="NF033446">
    <property type="entry name" value="BREX_PglZ_2"/>
    <property type="match status" value="1"/>
</dbReference>
<evidence type="ECO:0000259" key="4">
    <source>
        <dbReference type="Pfam" id="PF25863"/>
    </source>
</evidence>
<keyword evidence="6" id="KW-1185">Reference proteome</keyword>
<dbReference type="OrthoDB" id="6725302at2"/>
<dbReference type="EMBL" id="BLAE01000007">
    <property type="protein sequence ID" value="GES07635.1"/>
    <property type="molecule type" value="Genomic_DNA"/>
</dbReference>
<protein>
    <submittedName>
        <fullName evidence="5">Uncharacterized protein</fullName>
    </submittedName>
</protein>
<dbReference type="InterPro" id="IPR017850">
    <property type="entry name" value="Alkaline_phosphatase_core_sf"/>
</dbReference>
<sequence length="922" mass="99343">MISPAIGRLLPVTSAALEQEVTRLLRKYAGREEKALLIRAQPLGNGFGTMTVAGRRIRVVACVSPLAVLEQVTEHAESDDDAVLVVLTGAEESDLGPGLLSRVIRHQVFVVEPWRLIEESFGAQHLDPRLAADSWAGEALVDAMPPGGWPRLAGPLLTRDTAMRSLAARRLGLDRIGVDPENLDAGTLLLWSRDREQVEAFRMLRDAERAGLVDWLRECAGGTADVLFPLVESGHALDALALGLVCAALWHPQAGSASQRAQGGVLSYIAMARPGEIKVTDQAVREFAAAAEQLTGWMLADRRDENAGRHAHAVLDRAEELIAQFGAEAAAQHSLLLRSSLDARIEAVAQSLTVSIHDHHAVGELANAVADLREHKLADMHAHRVRRAEMAQRLVQWLATPNATASGVGAAIQAQIGEWGWVDRARDDIWAGEEVDRTLQTAYRDLYRLVRDRRRALDEEFAGRLAASTKAGADPGPILTVETVLSRVVAPVVAGGNGHRRPVVLLVLDGMSTAVATTLGEELRTERWEEYDPVGGPDEEPRRRAVVAALPTLTQVSRASLFAARITTGGPDDERAAFEKHAFWKGRKARLFHKGGLPGDAGEALGDDLVQALNDDATAVAVVLNTIDDSLAKGRADVPWRVSDIAGMQTLLDYARYQGRAVIITSDHGHVLERGSELRRADGVRSARHRSVGKPVDAGEVELAGSRVAAADGRILALWDPYVRYTDKKAGYHGGASLAEVTIPLLAFLPLGASAPTGWRPLPDQSPSWWSLDASGPGAPAVQTPARTRSRKNVKQDQQERPGLFDVAIASPEAPHAPETALVAELLGTELFQAQQRLMPRRVPAAKIEAVLVALLESGGVLPLPVAAERAGEPVVRAAGFAATLQRIFNLDNYPVLAVVDNGRNLKLDVALLREQFGLKGR</sequence>
<dbReference type="AlphaFoldDB" id="A0A5M3WEX0"/>
<feature type="domain" description="Alkaline phosphatase-like protein PglZ C-terminal" evidence="4">
    <location>
        <begin position="818"/>
        <end position="918"/>
    </location>
</feature>
<dbReference type="Pfam" id="PF08665">
    <property type="entry name" value="PglZ"/>
    <property type="match status" value="1"/>
</dbReference>
<dbReference type="Pfam" id="PF25861">
    <property type="entry name" value="PglZ_2nd"/>
    <property type="match status" value="1"/>
</dbReference>
<accession>A0A5M3WEX0</accession>
<evidence type="ECO:0000259" key="2">
    <source>
        <dbReference type="Pfam" id="PF25861"/>
    </source>
</evidence>
<evidence type="ECO:0000259" key="3">
    <source>
        <dbReference type="Pfam" id="PF25862"/>
    </source>
</evidence>
<dbReference type="RefSeq" id="WP_155353332.1">
    <property type="nucleotide sequence ID" value="NZ_BAAAHL010000041.1"/>
</dbReference>
<reference evidence="5 6" key="1">
    <citation type="submission" date="2019-10" db="EMBL/GenBank/DDBJ databases">
        <title>Whole genome shotgun sequence of Acrocarpospora macrocephala NBRC 16266.</title>
        <authorList>
            <person name="Ichikawa N."/>
            <person name="Kimura A."/>
            <person name="Kitahashi Y."/>
            <person name="Komaki H."/>
            <person name="Oguchi A."/>
        </authorList>
    </citation>
    <scope>NUCLEOTIDE SEQUENCE [LARGE SCALE GENOMIC DNA]</scope>
    <source>
        <strain evidence="5 6">NBRC 16266</strain>
    </source>
</reference>
<feature type="domain" description="Alkaline phosphatase-like protein PglZ second" evidence="2">
    <location>
        <begin position="184"/>
        <end position="334"/>
    </location>
</feature>
<dbReference type="Pfam" id="PF25862">
    <property type="entry name" value="PglZ_1st"/>
    <property type="match status" value="1"/>
</dbReference>
<gene>
    <name evidence="5" type="ORF">Amac_012300</name>
</gene>
<comment type="caution">
    <text evidence="5">The sequence shown here is derived from an EMBL/GenBank/DDBJ whole genome shotgun (WGS) entry which is preliminary data.</text>
</comment>